<dbReference type="Proteomes" id="UP000295129">
    <property type="component" value="Unassembled WGS sequence"/>
</dbReference>
<dbReference type="InterPro" id="IPR011662">
    <property type="entry name" value="Secretin/TonB_short_N"/>
</dbReference>
<keyword evidence="5" id="KW-0406">Ion transport</keyword>
<dbReference type="GO" id="GO:0038023">
    <property type="term" value="F:signaling receptor activity"/>
    <property type="evidence" value="ECO:0007669"/>
    <property type="project" value="InterPro"/>
</dbReference>
<evidence type="ECO:0000256" key="12">
    <source>
        <dbReference type="PROSITE-ProRule" id="PRU01360"/>
    </source>
</evidence>
<dbReference type="GO" id="GO:0009279">
    <property type="term" value="C:cell outer membrane"/>
    <property type="evidence" value="ECO:0007669"/>
    <property type="project" value="UniProtKB-SubCell"/>
</dbReference>
<accession>A0A4R6DNZ6</accession>
<protein>
    <submittedName>
        <fullName evidence="15">Iron complex outermembrane receptor protein</fullName>
    </submittedName>
</protein>
<comment type="subcellular location">
    <subcellularLocation>
        <location evidence="1 12">Cell outer membrane</location>
        <topology evidence="1 12">Multi-pass membrane protein</topology>
    </subcellularLocation>
</comment>
<evidence type="ECO:0000256" key="6">
    <source>
        <dbReference type="ARBA" id="ARBA00022692"/>
    </source>
</evidence>
<keyword evidence="5" id="KW-0410">Iron transport</keyword>
<proteinExistence type="inferred from homology"/>
<evidence type="ECO:0000256" key="7">
    <source>
        <dbReference type="ARBA" id="ARBA00023004"/>
    </source>
</evidence>
<evidence type="ECO:0000256" key="1">
    <source>
        <dbReference type="ARBA" id="ARBA00004571"/>
    </source>
</evidence>
<dbReference type="SUPFAM" id="SSF56935">
    <property type="entry name" value="Porins"/>
    <property type="match status" value="1"/>
</dbReference>
<dbReference type="PANTHER" id="PTHR32552">
    <property type="entry name" value="FERRICHROME IRON RECEPTOR-RELATED"/>
    <property type="match status" value="1"/>
</dbReference>
<keyword evidence="10 15" id="KW-0675">Receptor</keyword>
<evidence type="ECO:0000256" key="9">
    <source>
        <dbReference type="ARBA" id="ARBA00023136"/>
    </source>
</evidence>
<dbReference type="RefSeq" id="WP_133594691.1">
    <property type="nucleotide sequence ID" value="NZ_SNVV01000026.1"/>
</dbReference>
<evidence type="ECO:0000256" key="8">
    <source>
        <dbReference type="ARBA" id="ARBA00023077"/>
    </source>
</evidence>
<dbReference type="NCBIfam" id="TIGR01783">
    <property type="entry name" value="TonB-siderophor"/>
    <property type="match status" value="1"/>
</dbReference>
<keyword evidence="6 12" id="KW-0812">Transmembrane</keyword>
<evidence type="ECO:0000256" key="10">
    <source>
        <dbReference type="ARBA" id="ARBA00023170"/>
    </source>
</evidence>
<dbReference type="PROSITE" id="PS52016">
    <property type="entry name" value="TONB_DEPENDENT_REC_3"/>
    <property type="match status" value="1"/>
</dbReference>
<dbReference type="Gene3D" id="3.55.50.30">
    <property type="match status" value="1"/>
</dbReference>
<evidence type="ECO:0000313" key="15">
    <source>
        <dbReference type="EMBL" id="TDN46725.1"/>
    </source>
</evidence>
<gene>
    <name evidence="15" type="ORF">C7389_12632</name>
</gene>
<sequence>MPQPQLQIPPRPNPPAALAPIAPLAPLARAVCLALLTAGGLAATSTTVFAQQSGSAEARLSFNIPAGALDDALGAFGAAAGVMVAADPRLTAGVRSPGVRGSYAVEDGLARLLEGTPLQAVRQGPRAYALQARPPRGGETTLPAVTVTDTHLANASTLPETYAGGQTARGGRLGLLGNRDTLDAPFSLTQYTAKLIEDQQAQNIGDVLVNDPSVRNTYSRGAGRDEFNIRGFTLFNYDVSYNGMYGASPRNASALIGIERVEVLRGPNAFLNGMAPYGSVGGSINLVPKRAGAEPLNRVTLSYIDDGQFGTHVDLGRRFGETQELGLRVNAQHSDGDMPQDGAREKLDAFSLGLDYHTDRLRLEADLNYQNRLTHARSGLLFPPASGVRIPSAPDARGNFFPDWTYWKANEWFGVGRAEYDLSPAWTAFAAVGGNRYDFSSLQTNWLMLDGQGNIGARPTRLKEEVNTVTGEAGVRGRFTTGELGHETVLSMSSFDLEHRQLRATSSIVLSDLYDPAALAEPAIAIGSHLPKVSVTRLRSLALADTISIADDRVQLMLGARQQQVVVDGFDGATGKRSAHYSKSALTPAVGITVKPAPALALYANYIEGLSQGPTAPSGAANAGEVFPPDISRQTEIGAKYDFGRIVATLSAFQIERPSSFLDPASLRFSTDGKQRNRGLELLVQGELAPGLRLLGGAAYTEAELLKTQSGANDGNTAPATPRRQANLALEWDTPVLPGLTLTARALHTGGQYVDAANTQKLPAWNRYDLGARYAFTAAGKAVVLRGTVENVADKDYWLSAAREGLTVGAPRTLLLSLSVDL</sequence>
<dbReference type="PANTHER" id="PTHR32552:SF82">
    <property type="entry name" value="FCUA PROTEIN"/>
    <property type="match status" value="1"/>
</dbReference>
<comment type="caution">
    <text evidence="15">The sequence shown here is derived from an EMBL/GenBank/DDBJ whole genome shotgun (WGS) entry which is preliminary data.</text>
</comment>
<organism evidence="15 16">
    <name type="scientific">Azoarcus indigens</name>
    <dbReference type="NCBI Taxonomy" id="29545"/>
    <lineage>
        <taxon>Bacteria</taxon>
        <taxon>Pseudomonadati</taxon>
        <taxon>Pseudomonadota</taxon>
        <taxon>Betaproteobacteria</taxon>
        <taxon>Rhodocyclales</taxon>
        <taxon>Zoogloeaceae</taxon>
        <taxon>Azoarcus</taxon>
    </lineage>
</organism>
<evidence type="ECO:0000256" key="4">
    <source>
        <dbReference type="ARBA" id="ARBA00022452"/>
    </source>
</evidence>
<dbReference type="GO" id="GO:0015891">
    <property type="term" value="P:siderophore transport"/>
    <property type="evidence" value="ECO:0007669"/>
    <property type="project" value="InterPro"/>
</dbReference>
<evidence type="ECO:0000256" key="5">
    <source>
        <dbReference type="ARBA" id="ARBA00022496"/>
    </source>
</evidence>
<dbReference type="OrthoDB" id="5346107at2"/>
<name>A0A4R6DNZ6_9RHOO</name>
<evidence type="ECO:0000256" key="2">
    <source>
        <dbReference type="ARBA" id="ARBA00009810"/>
    </source>
</evidence>
<feature type="domain" description="Secretin/TonB short N-terminal" evidence="14">
    <location>
        <begin position="82"/>
        <end position="133"/>
    </location>
</feature>
<keyword evidence="11 12" id="KW-0998">Cell outer membrane</keyword>
<dbReference type="Gene3D" id="2.40.170.20">
    <property type="entry name" value="TonB-dependent receptor, beta-barrel domain"/>
    <property type="match status" value="1"/>
</dbReference>
<dbReference type="InterPro" id="IPR000531">
    <property type="entry name" value="Beta-barrel_TonB"/>
</dbReference>
<dbReference type="CDD" id="cd01347">
    <property type="entry name" value="ligand_gated_channel"/>
    <property type="match status" value="1"/>
</dbReference>
<comment type="similarity">
    <text evidence="2 12 13">Belongs to the TonB-dependent receptor family.</text>
</comment>
<dbReference type="Pfam" id="PF07715">
    <property type="entry name" value="Plug"/>
    <property type="match status" value="1"/>
</dbReference>
<evidence type="ECO:0000313" key="16">
    <source>
        <dbReference type="Proteomes" id="UP000295129"/>
    </source>
</evidence>
<keyword evidence="7" id="KW-0408">Iron</keyword>
<dbReference type="SMART" id="SM00965">
    <property type="entry name" value="STN"/>
    <property type="match status" value="1"/>
</dbReference>
<dbReference type="Pfam" id="PF07660">
    <property type="entry name" value="STN"/>
    <property type="match status" value="1"/>
</dbReference>
<evidence type="ECO:0000256" key="3">
    <source>
        <dbReference type="ARBA" id="ARBA00022448"/>
    </source>
</evidence>
<dbReference type="InterPro" id="IPR012910">
    <property type="entry name" value="Plug_dom"/>
</dbReference>
<keyword evidence="3 12" id="KW-0813">Transport</keyword>
<keyword evidence="9 12" id="KW-0472">Membrane</keyword>
<dbReference type="GO" id="GO:0015344">
    <property type="term" value="F:siderophore uptake transmembrane transporter activity"/>
    <property type="evidence" value="ECO:0007669"/>
    <property type="project" value="TreeGrafter"/>
</dbReference>
<dbReference type="InterPro" id="IPR010105">
    <property type="entry name" value="TonB_sidphr_rcpt"/>
</dbReference>
<dbReference type="AlphaFoldDB" id="A0A4R6DNZ6"/>
<dbReference type="Pfam" id="PF00593">
    <property type="entry name" value="TonB_dep_Rec_b-barrel"/>
    <property type="match status" value="1"/>
</dbReference>
<dbReference type="InterPro" id="IPR037066">
    <property type="entry name" value="Plug_dom_sf"/>
</dbReference>
<evidence type="ECO:0000259" key="14">
    <source>
        <dbReference type="SMART" id="SM00965"/>
    </source>
</evidence>
<keyword evidence="16" id="KW-1185">Reference proteome</keyword>
<evidence type="ECO:0000256" key="13">
    <source>
        <dbReference type="RuleBase" id="RU003357"/>
    </source>
</evidence>
<keyword evidence="4 12" id="KW-1134">Transmembrane beta strand</keyword>
<dbReference type="InterPro" id="IPR039426">
    <property type="entry name" value="TonB-dep_rcpt-like"/>
</dbReference>
<dbReference type="EMBL" id="SNVV01000026">
    <property type="protein sequence ID" value="TDN46725.1"/>
    <property type="molecule type" value="Genomic_DNA"/>
</dbReference>
<evidence type="ECO:0000256" key="11">
    <source>
        <dbReference type="ARBA" id="ARBA00023237"/>
    </source>
</evidence>
<dbReference type="InterPro" id="IPR036942">
    <property type="entry name" value="Beta-barrel_TonB_sf"/>
</dbReference>
<keyword evidence="8 13" id="KW-0798">TonB box</keyword>
<reference evidence="15 16" key="1">
    <citation type="submission" date="2019-03" db="EMBL/GenBank/DDBJ databases">
        <title>Genomic Encyclopedia of Type Strains, Phase IV (KMG-IV): sequencing the most valuable type-strain genomes for metagenomic binning, comparative biology and taxonomic classification.</title>
        <authorList>
            <person name="Goeker M."/>
        </authorList>
    </citation>
    <scope>NUCLEOTIDE SEQUENCE [LARGE SCALE GENOMIC DNA]</scope>
    <source>
        <strain evidence="15 16">DSM 12121</strain>
    </source>
</reference>
<dbReference type="Gene3D" id="2.170.130.10">
    <property type="entry name" value="TonB-dependent receptor, plug domain"/>
    <property type="match status" value="1"/>
</dbReference>